<evidence type="ECO:0000313" key="1">
    <source>
        <dbReference type="EMBL" id="QIK71195.1"/>
    </source>
</evidence>
<dbReference type="InterPro" id="IPR024422">
    <property type="entry name" value="Protein_unknown_function_OB"/>
</dbReference>
<gene>
    <name evidence="1" type="ORF">G7070_01445</name>
</gene>
<name>A0A6G7Y304_9ACTN</name>
<dbReference type="KEGG" id="prv:G7070_01445"/>
<organism evidence="1 2">
    <name type="scientific">Propioniciclava coleopterorum</name>
    <dbReference type="NCBI Taxonomy" id="2714937"/>
    <lineage>
        <taxon>Bacteria</taxon>
        <taxon>Bacillati</taxon>
        <taxon>Actinomycetota</taxon>
        <taxon>Actinomycetes</taxon>
        <taxon>Propionibacteriales</taxon>
        <taxon>Propionibacteriaceae</taxon>
        <taxon>Propioniciclava</taxon>
    </lineage>
</organism>
<dbReference type="RefSeq" id="WP_166231393.1">
    <property type="nucleotide sequence ID" value="NZ_CP049865.1"/>
</dbReference>
<reference evidence="1 2" key="1">
    <citation type="submission" date="2020-03" db="EMBL/GenBank/DDBJ databases">
        <title>Propioniciclava sp. nov., isolated from Hydrophilus acuminatus.</title>
        <authorList>
            <person name="Hyun D.-W."/>
            <person name="Bae J.-W."/>
        </authorList>
    </citation>
    <scope>NUCLEOTIDE SEQUENCE [LARGE SCALE GENOMIC DNA]</scope>
    <source>
        <strain evidence="1 2">HDW11</strain>
    </source>
</reference>
<accession>A0A6G7Y304</accession>
<protein>
    <recommendedName>
        <fullName evidence="3">tRNA_anti-like</fullName>
    </recommendedName>
</protein>
<evidence type="ECO:0000313" key="2">
    <source>
        <dbReference type="Proteomes" id="UP000501058"/>
    </source>
</evidence>
<dbReference type="AlphaFoldDB" id="A0A6G7Y304"/>
<sequence>MAPPSQAPKRPWYRLKRTWFIGVPVLLFILMNPVGGGAGSTPTAATPPAVAGTAVKQSAPPEVLNVTADQLLDALEANALKASETYLNKRVRIEGRLSNVDASGKYFSLSRSDDSFTFKRIRLYIEPEHRETVMHFTADQTVAATGTISDVDDSFGYTIQVESIG</sequence>
<keyword evidence="2" id="KW-1185">Reference proteome</keyword>
<proteinExistence type="predicted"/>
<dbReference type="Pfam" id="PF12869">
    <property type="entry name" value="tRNA_anti-like"/>
    <property type="match status" value="1"/>
</dbReference>
<evidence type="ECO:0008006" key="3">
    <source>
        <dbReference type="Google" id="ProtNLM"/>
    </source>
</evidence>
<dbReference type="Proteomes" id="UP000501058">
    <property type="component" value="Chromosome"/>
</dbReference>
<dbReference type="EMBL" id="CP049865">
    <property type="protein sequence ID" value="QIK71195.1"/>
    <property type="molecule type" value="Genomic_DNA"/>
</dbReference>